<dbReference type="HOGENOM" id="CLU_014537_1_0_1"/>
<dbReference type="InterPro" id="IPR029063">
    <property type="entry name" value="SAM-dependent_MTases_sf"/>
</dbReference>
<gene>
    <name evidence="8" type="ORF">GLAREA_05022</name>
</gene>
<proteinExistence type="predicted"/>
<evidence type="ECO:0000313" key="9">
    <source>
        <dbReference type="Proteomes" id="UP000016922"/>
    </source>
</evidence>
<keyword evidence="6" id="KW-0694">RNA-binding</keyword>
<keyword evidence="5" id="KW-0949">S-adenosyl-L-methionine</keyword>
<evidence type="ECO:0000256" key="3">
    <source>
        <dbReference type="ARBA" id="ARBA00022603"/>
    </source>
</evidence>
<evidence type="ECO:0000313" key="8">
    <source>
        <dbReference type="EMBL" id="EPE35685.1"/>
    </source>
</evidence>
<keyword evidence="3" id="KW-0489">Methyltransferase</keyword>
<dbReference type="KEGG" id="glz:GLAREA_05022"/>
<dbReference type="RefSeq" id="XP_008076503.1">
    <property type="nucleotide sequence ID" value="XM_008078312.1"/>
</dbReference>
<dbReference type="GO" id="GO:0032259">
    <property type="term" value="P:methylation"/>
    <property type="evidence" value="ECO:0007669"/>
    <property type="project" value="UniProtKB-KW"/>
</dbReference>
<dbReference type="GO" id="GO:0008168">
    <property type="term" value="F:methyltransferase activity"/>
    <property type="evidence" value="ECO:0007669"/>
    <property type="project" value="UniProtKB-KW"/>
</dbReference>
<dbReference type="GO" id="GO:0034246">
    <property type="term" value="F:mitochondrial transcription factor activity"/>
    <property type="evidence" value="ECO:0007669"/>
    <property type="project" value="TreeGrafter"/>
</dbReference>
<evidence type="ECO:0000256" key="5">
    <source>
        <dbReference type="ARBA" id="ARBA00022691"/>
    </source>
</evidence>
<dbReference type="eggNOG" id="ENOG502QY7G">
    <property type="taxonomic scope" value="Eukaryota"/>
</dbReference>
<dbReference type="EMBL" id="KE145353">
    <property type="protein sequence ID" value="EPE35685.1"/>
    <property type="molecule type" value="Genomic_DNA"/>
</dbReference>
<sequence length="604" mass="69165">MKTAAQRASQLAVDAVTPRVPPGAPTELVLQTLQRHYKLSKRGNAIGSSRRVSVVNDVLERLKPSLLKHEGCDILDINPGPAIFSSKLHDLLKPRKHILMEQERVAYTPFLQPLLDAPDSKYVWVKKSGLLFKSLEKVLNEQNFPHQKVLDKDDPRISEPNPTMLVVMNIAFFPKWAFMGFQSIAHLFINQMMAAIITHSYFQKYGLVRILAWVDDQDRFLALPRHVHSRKKGSLAMAVACSRITEVASSTVPSTYLSRDLGLELESVRKVILRMEANGTKTPPGRESLFLGHALGLHGADHRMKKGQQDTERFVKELPDLEARFAAGKFPKRYPMPEKEREKLHSKMIVAKTKMAGSKPKIQGALTPEYKRLAMLRTHRNTFERRAKVLETLRSRQREIFTKIKELHHSKGIRATKKKERVAASRREFIKDLESVPDRQVLSMATGLLDTDRVSTIEPSGIIYDRREYEPLKARPEEFCPQRPLALLDFEPQTVLPALKENPENYLYVDYIMAHVTRNTISSVKVELERLWPGAYEYLLEEVPSLSDPTKGGDTDLELMRTRCLTHEHVADIVEAWMRWPYRPTLEQIRARNNNSVLDKVDDD</sequence>
<dbReference type="PANTHER" id="PTHR11727">
    <property type="entry name" value="DIMETHYLADENOSINE TRANSFERASE"/>
    <property type="match status" value="1"/>
</dbReference>
<dbReference type="GeneID" id="19464077"/>
<dbReference type="Gene3D" id="3.40.50.150">
    <property type="entry name" value="Vaccinia Virus protein VP39"/>
    <property type="match status" value="1"/>
</dbReference>
<dbReference type="OMA" id="VDILDLW"/>
<dbReference type="OrthoDB" id="16079at2759"/>
<dbReference type="GO" id="GO:0005759">
    <property type="term" value="C:mitochondrial matrix"/>
    <property type="evidence" value="ECO:0007669"/>
    <property type="project" value="TreeGrafter"/>
</dbReference>
<organism evidence="8 9">
    <name type="scientific">Glarea lozoyensis (strain ATCC 20868 / MF5171)</name>
    <dbReference type="NCBI Taxonomy" id="1116229"/>
    <lineage>
        <taxon>Eukaryota</taxon>
        <taxon>Fungi</taxon>
        <taxon>Dikarya</taxon>
        <taxon>Ascomycota</taxon>
        <taxon>Pezizomycotina</taxon>
        <taxon>Leotiomycetes</taxon>
        <taxon>Helotiales</taxon>
        <taxon>Helotiaceae</taxon>
        <taxon>Glarea</taxon>
    </lineage>
</organism>
<comment type="function">
    <text evidence="7">Mitochondrial transcription factor that confers selective promoter recognition on the core subunit of the yeast mitochondrial RNA polymerase. Interacts with DNA in a non-specific manner.</text>
</comment>
<name>S3DD81_GLAL2</name>
<evidence type="ECO:0000256" key="7">
    <source>
        <dbReference type="ARBA" id="ARBA00024915"/>
    </source>
</evidence>
<dbReference type="Gene3D" id="1.10.8.100">
    <property type="entry name" value="Ribosomal RNA adenine dimethylase-like, domain 2"/>
    <property type="match status" value="1"/>
</dbReference>
<dbReference type="PANTHER" id="PTHR11727:SF17">
    <property type="entry name" value="DIMETHYLADENOSINE TRANSFERASE 1, MITOCHONDRIAL"/>
    <property type="match status" value="1"/>
</dbReference>
<dbReference type="GO" id="GO:0006391">
    <property type="term" value="P:transcription initiation at mitochondrial promoter"/>
    <property type="evidence" value="ECO:0007669"/>
    <property type="project" value="TreeGrafter"/>
</dbReference>
<keyword evidence="9" id="KW-1185">Reference proteome</keyword>
<dbReference type="InterPro" id="IPR023165">
    <property type="entry name" value="rRNA_Ade_diMease-like_C"/>
</dbReference>
<dbReference type="Proteomes" id="UP000016922">
    <property type="component" value="Unassembled WGS sequence"/>
</dbReference>
<evidence type="ECO:0000256" key="4">
    <source>
        <dbReference type="ARBA" id="ARBA00022679"/>
    </source>
</evidence>
<protein>
    <recommendedName>
        <fullName evidence="2">Mitochondrial transcription factor 1</fullName>
    </recommendedName>
</protein>
<accession>S3DD81</accession>
<evidence type="ECO:0000256" key="2">
    <source>
        <dbReference type="ARBA" id="ARBA00013836"/>
    </source>
</evidence>
<reference evidence="8 9" key="1">
    <citation type="journal article" date="2013" name="BMC Genomics">
        <title>Genomics-driven discovery of the pneumocandin biosynthetic gene cluster in the fungus Glarea lozoyensis.</title>
        <authorList>
            <person name="Chen L."/>
            <person name="Yue Q."/>
            <person name="Zhang X."/>
            <person name="Xiang M."/>
            <person name="Wang C."/>
            <person name="Li S."/>
            <person name="Che Y."/>
            <person name="Ortiz-Lopez F.J."/>
            <person name="Bills G.F."/>
            <person name="Liu X."/>
            <person name="An Z."/>
        </authorList>
    </citation>
    <scope>NUCLEOTIDE SEQUENCE [LARGE SCALE GENOMIC DNA]</scope>
    <source>
        <strain evidence="9">ATCC 20868 / MF5171</strain>
    </source>
</reference>
<evidence type="ECO:0000256" key="6">
    <source>
        <dbReference type="ARBA" id="ARBA00022884"/>
    </source>
</evidence>
<dbReference type="GO" id="GO:0003723">
    <property type="term" value="F:RNA binding"/>
    <property type="evidence" value="ECO:0007669"/>
    <property type="project" value="UniProtKB-KW"/>
</dbReference>
<comment type="subcellular location">
    <subcellularLocation>
        <location evidence="1">Mitochondrion</location>
    </subcellularLocation>
</comment>
<dbReference type="GO" id="GO:0034245">
    <property type="term" value="C:mitochondrial DNA-directed RNA polymerase complex"/>
    <property type="evidence" value="ECO:0007669"/>
    <property type="project" value="TreeGrafter"/>
</dbReference>
<dbReference type="AlphaFoldDB" id="S3DD81"/>
<evidence type="ECO:0000256" key="1">
    <source>
        <dbReference type="ARBA" id="ARBA00004173"/>
    </source>
</evidence>
<dbReference type="InterPro" id="IPR001737">
    <property type="entry name" value="KsgA/Erm"/>
</dbReference>
<keyword evidence="4" id="KW-0808">Transferase</keyword>